<evidence type="ECO:0000313" key="3">
    <source>
        <dbReference type="Proteomes" id="UP000271010"/>
    </source>
</evidence>
<comment type="caution">
    <text evidence="2">The sequence shown here is derived from an EMBL/GenBank/DDBJ whole genome shotgun (WGS) entry which is preliminary data.</text>
</comment>
<feature type="compositionally biased region" description="Low complexity" evidence="1">
    <location>
        <begin position="72"/>
        <end position="87"/>
    </location>
</feature>
<feature type="region of interest" description="Disordered" evidence="1">
    <location>
        <begin position="59"/>
        <end position="133"/>
    </location>
</feature>
<proteinExistence type="predicted"/>
<reference evidence="2 3" key="1">
    <citation type="submission" date="2018-11" db="EMBL/GenBank/DDBJ databases">
        <title>Rufibacter latericius sp. nov., isolated from water in Baiyang Lake.</title>
        <authorList>
            <person name="Yang Y."/>
        </authorList>
    </citation>
    <scope>NUCLEOTIDE SEQUENCE [LARGE SCALE GENOMIC DNA]</scope>
    <source>
        <strain evidence="2 3">MCC P1</strain>
    </source>
</reference>
<evidence type="ECO:0000256" key="1">
    <source>
        <dbReference type="SAM" id="MobiDB-lite"/>
    </source>
</evidence>
<accession>A0A3M9MW36</accession>
<evidence type="ECO:0000313" key="2">
    <source>
        <dbReference type="EMBL" id="RNI29739.1"/>
    </source>
</evidence>
<feature type="compositionally biased region" description="Low complexity" evidence="1">
    <location>
        <begin position="98"/>
        <end position="107"/>
    </location>
</feature>
<sequence length="196" mass="21333">MLFGLMIGGMALGSCERVKDKEAVADLPETSVEDTLVLTPDTLELDTVLTDAQLAAYGSDENDGDYAQPLDGSEASGTAGTSAGAESQAQEVDNSPIAAAPAPAKKVAPAKKKYVRPTQRQLQSALAQDARRSTRMDLPQLKNYWLKRQHYYRRATKEVKFVSGDTKIKISPEETKIETARGKVKIEGNDIKVKYD</sequence>
<organism evidence="2 3">
    <name type="scientific">Rufibacter immobilis</name>
    <dbReference type="NCBI Taxonomy" id="1348778"/>
    <lineage>
        <taxon>Bacteria</taxon>
        <taxon>Pseudomonadati</taxon>
        <taxon>Bacteroidota</taxon>
        <taxon>Cytophagia</taxon>
        <taxon>Cytophagales</taxon>
        <taxon>Hymenobacteraceae</taxon>
        <taxon>Rufibacter</taxon>
    </lineage>
</organism>
<dbReference type="EMBL" id="RJJE01000009">
    <property type="protein sequence ID" value="RNI29739.1"/>
    <property type="molecule type" value="Genomic_DNA"/>
</dbReference>
<dbReference type="AlphaFoldDB" id="A0A3M9MW36"/>
<name>A0A3M9MW36_9BACT</name>
<keyword evidence="3" id="KW-1185">Reference proteome</keyword>
<gene>
    <name evidence="2" type="ORF">EFA69_09325</name>
</gene>
<dbReference type="Proteomes" id="UP000271010">
    <property type="component" value="Unassembled WGS sequence"/>
</dbReference>
<protein>
    <submittedName>
        <fullName evidence="2">Uncharacterized protein</fullName>
    </submittedName>
</protein>